<evidence type="ECO:0000313" key="1">
    <source>
        <dbReference type="EMBL" id="RKH45593.1"/>
    </source>
</evidence>
<gene>
    <name evidence="1" type="ORF">D7X12_07405</name>
</gene>
<dbReference type="Proteomes" id="UP000273405">
    <property type="component" value="Unassembled WGS sequence"/>
</dbReference>
<accession>A0A3A8NNH1</accession>
<evidence type="ECO:0000313" key="2">
    <source>
        <dbReference type="Proteomes" id="UP000273405"/>
    </source>
</evidence>
<name>A0A3A8NNH1_9BACT</name>
<protein>
    <submittedName>
        <fullName evidence="1">Uncharacterized protein</fullName>
    </submittedName>
</protein>
<keyword evidence="2" id="KW-1185">Reference proteome</keyword>
<dbReference type="AlphaFoldDB" id="A0A3A8NNH1"/>
<sequence>MLPAGAEATQPLGAHACSGRARIRRVAGLCPLEPISVGKSESFMRCYAVFMSQKNLKVLVSEAVHELLREHSEVARRVREQRAQGLAHSPEDGKRLRVLNDMINPLVSMSEALKHAAVPTPDDVDKILETLKNGVERLKDLKEDLSSDE</sequence>
<proteinExistence type="predicted"/>
<dbReference type="EMBL" id="RAWG01000033">
    <property type="protein sequence ID" value="RKH45593.1"/>
    <property type="molecule type" value="Genomic_DNA"/>
</dbReference>
<organism evidence="1 2">
    <name type="scientific">Corallococcus sicarius</name>
    <dbReference type="NCBI Taxonomy" id="2316726"/>
    <lineage>
        <taxon>Bacteria</taxon>
        <taxon>Pseudomonadati</taxon>
        <taxon>Myxococcota</taxon>
        <taxon>Myxococcia</taxon>
        <taxon>Myxococcales</taxon>
        <taxon>Cystobacterineae</taxon>
        <taxon>Myxococcaceae</taxon>
        <taxon>Corallococcus</taxon>
    </lineage>
</organism>
<comment type="caution">
    <text evidence="1">The sequence shown here is derived from an EMBL/GenBank/DDBJ whole genome shotgun (WGS) entry which is preliminary data.</text>
</comment>
<reference evidence="2" key="1">
    <citation type="submission" date="2018-09" db="EMBL/GenBank/DDBJ databases">
        <authorList>
            <person name="Livingstone P.G."/>
            <person name="Whitworth D.E."/>
        </authorList>
    </citation>
    <scope>NUCLEOTIDE SEQUENCE [LARGE SCALE GENOMIC DNA]</scope>
    <source>
        <strain evidence="2">CA040B</strain>
    </source>
</reference>